<evidence type="ECO:0000313" key="1">
    <source>
        <dbReference type="EMBL" id="PZX47804.1"/>
    </source>
</evidence>
<evidence type="ECO:0000313" key="2">
    <source>
        <dbReference type="Proteomes" id="UP000248882"/>
    </source>
</evidence>
<sequence length="134" mass="15228">MIDEDLILENKLATRVIGIAIDVHRQLGPGLLENAYKQVLAYKLQKAGIFVEVEKKMPLVIDEINLDIGYSIDILVERKLVLELKSVEILNDVHFAQTLNYVKIGKFKLGLLINFNVSQLKYGIQRVANTKPRI</sequence>
<protein>
    <submittedName>
        <fullName evidence="1">GxxExxY protein</fullName>
    </submittedName>
</protein>
<keyword evidence="2" id="KW-1185">Reference proteome</keyword>
<dbReference type="RefSeq" id="WP_245942377.1">
    <property type="nucleotide sequence ID" value="NZ_QKZT01000022.1"/>
</dbReference>
<proteinExistence type="predicted"/>
<organism evidence="1 2">
    <name type="scientific">Algoriphagus chordae</name>
    <dbReference type="NCBI Taxonomy" id="237019"/>
    <lineage>
        <taxon>Bacteria</taxon>
        <taxon>Pseudomonadati</taxon>
        <taxon>Bacteroidota</taxon>
        <taxon>Cytophagia</taxon>
        <taxon>Cytophagales</taxon>
        <taxon>Cyclobacteriaceae</taxon>
        <taxon>Algoriphagus</taxon>
    </lineage>
</organism>
<dbReference type="InterPro" id="IPR026350">
    <property type="entry name" value="GxxExxY"/>
</dbReference>
<dbReference type="EMBL" id="QKZT01000022">
    <property type="protein sequence ID" value="PZX47804.1"/>
    <property type="molecule type" value="Genomic_DNA"/>
</dbReference>
<name>A0A2W7QH71_9BACT</name>
<dbReference type="Proteomes" id="UP000248882">
    <property type="component" value="Unassembled WGS sequence"/>
</dbReference>
<dbReference type="AlphaFoldDB" id="A0A2W7QH71"/>
<gene>
    <name evidence="1" type="ORF">LV85_03788</name>
</gene>
<accession>A0A2W7QH71</accession>
<dbReference type="NCBIfam" id="TIGR04256">
    <property type="entry name" value="GxxExxY"/>
    <property type="match status" value="1"/>
</dbReference>
<reference evidence="1 2" key="1">
    <citation type="submission" date="2018-06" db="EMBL/GenBank/DDBJ databases">
        <title>Genomic Encyclopedia of Archaeal and Bacterial Type Strains, Phase II (KMG-II): from individual species to whole genera.</title>
        <authorList>
            <person name="Goeker M."/>
        </authorList>
    </citation>
    <scope>NUCLEOTIDE SEQUENCE [LARGE SCALE GENOMIC DNA]</scope>
    <source>
        <strain evidence="1 2">DSM 19830</strain>
    </source>
</reference>
<dbReference type="Pfam" id="PF13366">
    <property type="entry name" value="PDDEXK_3"/>
    <property type="match status" value="1"/>
</dbReference>
<comment type="caution">
    <text evidence="1">The sequence shown here is derived from an EMBL/GenBank/DDBJ whole genome shotgun (WGS) entry which is preliminary data.</text>
</comment>